<proteinExistence type="predicted"/>
<evidence type="ECO:0000256" key="1">
    <source>
        <dbReference type="SAM" id="MobiDB-lite"/>
    </source>
</evidence>
<keyword evidence="3" id="KW-1185">Reference proteome</keyword>
<name>A0A7J6BLC8_9TELE</name>
<feature type="compositionally biased region" description="Basic and acidic residues" evidence="1">
    <location>
        <begin position="35"/>
        <end position="46"/>
    </location>
</feature>
<evidence type="ECO:0000313" key="3">
    <source>
        <dbReference type="Proteomes" id="UP000579812"/>
    </source>
</evidence>
<feature type="region of interest" description="Disordered" evidence="1">
    <location>
        <begin position="15"/>
        <end position="91"/>
    </location>
</feature>
<organism evidence="2 3">
    <name type="scientific">Onychostoma macrolepis</name>
    <dbReference type="NCBI Taxonomy" id="369639"/>
    <lineage>
        <taxon>Eukaryota</taxon>
        <taxon>Metazoa</taxon>
        <taxon>Chordata</taxon>
        <taxon>Craniata</taxon>
        <taxon>Vertebrata</taxon>
        <taxon>Euteleostomi</taxon>
        <taxon>Actinopterygii</taxon>
        <taxon>Neopterygii</taxon>
        <taxon>Teleostei</taxon>
        <taxon>Ostariophysi</taxon>
        <taxon>Cypriniformes</taxon>
        <taxon>Cyprinidae</taxon>
        <taxon>Acrossocheilinae</taxon>
        <taxon>Onychostoma</taxon>
    </lineage>
</organism>
<gene>
    <name evidence="2" type="ORF">G5714_024645</name>
</gene>
<sequence>MASARNCSPVFMHINREPSPVRYDSLPKPLMSSIQERREPDDRDKSAPVSLSSDEESNPLLRQHLRHSQQTQPGKDFRGPTPPGVARGSSS</sequence>
<dbReference type="Proteomes" id="UP000579812">
    <property type="component" value="Unassembled WGS sequence"/>
</dbReference>
<comment type="caution">
    <text evidence="2">The sequence shown here is derived from an EMBL/GenBank/DDBJ whole genome shotgun (WGS) entry which is preliminary data.</text>
</comment>
<dbReference type="EMBL" id="JAAMOB010000306">
    <property type="protein sequence ID" value="KAF4094482.1"/>
    <property type="molecule type" value="Genomic_DNA"/>
</dbReference>
<accession>A0A7J6BLC8</accession>
<protein>
    <submittedName>
        <fullName evidence="2">Uncharacterized protein</fullName>
    </submittedName>
</protein>
<evidence type="ECO:0000313" key="2">
    <source>
        <dbReference type="EMBL" id="KAF4094482.1"/>
    </source>
</evidence>
<reference evidence="2 3" key="1">
    <citation type="submission" date="2020-04" db="EMBL/GenBank/DDBJ databases">
        <title>Chromosome-level genome assembly of a cyprinid fish Onychostoma macrolepis by integration of Nanopore Sequencing, Bionano and Hi-C technology.</title>
        <authorList>
            <person name="Wang D."/>
        </authorList>
    </citation>
    <scope>NUCLEOTIDE SEQUENCE [LARGE SCALE GENOMIC DNA]</scope>
    <source>
        <strain evidence="2">SWU-2019</strain>
        <tissue evidence="2">Muscle</tissue>
    </source>
</reference>
<dbReference type="AlphaFoldDB" id="A0A7J6BLC8"/>